<feature type="region of interest" description="Disordered" evidence="1">
    <location>
        <begin position="1"/>
        <end position="70"/>
    </location>
</feature>
<comment type="caution">
    <text evidence="2">The sequence shown here is derived from an EMBL/GenBank/DDBJ whole genome shotgun (WGS) entry which is preliminary data.</text>
</comment>
<gene>
    <name evidence="2" type="ORF">GWI33_012854</name>
</gene>
<keyword evidence="3" id="KW-1185">Reference proteome</keyword>
<protein>
    <submittedName>
        <fullName evidence="2">Uncharacterized protein</fullName>
    </submittedName>
</protein>
<proteinExistence type="predicted"/>
<feature type="compositionally biased region" description="Basic and acidic residues" evidence="1">
    <location>
        <begin position="45"/>
        <end position="70"/>
    </location>
</feature>
<reference evidence="2" key="1">
    <citation type="submission" date="2020-08" db="EMBL/GenBank/DDBJ databases">
        <title>Genome sequencing and assembly of the red palm weevil Rhynchophorus ferrugineus.</title>
        <authorList>
            <person name="Dias G.B."/>
            <person name="Bergman C.M."/>
            <person name="Manee M."/>
        </authorList>
    </citation>
    <scope>NUCLEOTIDE SEQUENCE</scope>
    <source>
        <strain evidence="2">AA-2017</strain>
        <tissue evidence="2">Whole larva</tissue>
    </source>
</reference>
<name>A0A834I5R8_RHYFE</name>
<evidence type="ECO:0000313" key="2">
    <source>
        <dbReference type="EMBL" id="KAF7274494.1"/>
    </source>
</evidence>
<evidence type="ECO:0000313" key="3">
    <source>
        <dbReference type="Proteomes" id="UP000625711"/>
    </source>
</evidence>
<organism evidence="2 3">
    <name type="scientific">Rhynchophorus ferrugineus</name>
    <name type="common">Red palm weevil</name>
    <name type="synonym">Curculio ferrugineus</name>
    <dbReference type="NCBI Taxonomy" id="354439"/>
    <lineage>
        <taxon>Eukaryota</taxon>
        <taxon>Metazoa</taxon>
        <taxon>Ecdysozoa</taxon>
        <taxon>Arthropoda</taxon>
        <taxon>Hexapoda</taxon>
        <taxon>Insecta</taxon>
        <taxon>Pterygota</taxon>
        <taxon>Neoptera</taxon>
        <taxon>Endopterygota</taxon>
        <taxon>Coleoptera</taxon>
        <taxon>Polyphaga</taxon>
        <taxon>Cucujiformia</taxon>
        <taxon>Curculionidae</taxon>
        <taxon>Dryophthorinae</taxon>
        <taxon>Rhynchophorus</taxon>
    </lineage>
</organism>
<dbReference type="Proteomes" id="UP000625711">
    <property type="component" value="Unassembled WGS sequence"/>
</dbReference>
<sequence length="70" mass="8076">MQGRHKKAKSKQVLQKGLRNNGKGAVPNREQRRRIHEGLGSLYDQRGDHLQKSERFANPKRHDANARTYG</sequence>
<dbReference type="AlphaFoldDB" id="A0A834I5R8"/>
<dbReference type="EMBL" id="JAACXV010012721">
    <property type="protein sequence ID" value="KAF7274494.1"/>
    <property type="molecule type" value="Genomic_DNA"/>
</dbReference>
<feature type="compositionally biased region" description="Basic residues" evidence="1">
    <location>
        <begin position="1"/>
        <end position="10"/>
    </location>
</feature>
<accession>A0A834I5R8</accession>
<evidence type="ECO:0000256" key="1">
    <source>
        <dbReference type="SAM" id="MobiDB-lite"/>
    </source>
</evidence>